<dbReference type="HOGENOM" id="CLU_1003338_0_0_3"/>
<evidence type="ECO:0000256" key="6">
    <source>
        <dbReference type="PROSITE-ProRule" id="PRU01016"/>
    </source>
</evidence>
<dbReference type="AlphaFoldDB" id="A8ZKX9"/>
<evidence type="ECO:0000256" key="4">
    <source>
        <dbReference type="ARBA" id="ARBA00022691"/>
    </source>
</evidence>
<keyword evidence="5" id="KW-0680">Restriction system</keyword>
<dbReference type="KEGG" id="amr:AM1_A0329"/>
<feature type="active site" evidence="6">
    <location>
        <position position="165"/>
    </location>
</feature>
<dbReference type="InterPro" id="IPR050390">
    <property type="entry name" value="C5-Methyltransferase"/>
</dbReference>
<keyword evidence="4 6" id="KW-0949">S-adenosyl-L-methionine</keyword>
<keyword evidence="2 6" id="KW-0489">Methyltransferase</keyword>
<dbReference type="SUPFAM" id="SSF53335">
    <property type="entry name" value="S-adenosyl-L-methionine-dependent methyltransferases"/>
    <property type="match status" value="1"/>
</dbReference>
<evidence type="ECO:0000256" key="1">
    <source>
        <dbReference type="ARBA" id="ARBA00011975"/>
    </source>
</evidence>
<dbReference type="OrthoDB" id="9813719at2"/>
<evidence type="ECO:0000256" key="7">
    <source>
        <dbReference type="SAM" id="MobiDB-lite"/>
    </source>
</evidence>
<accession>A8ZKX9</accession>
<dbReference type="EMBL" id="CP000838">
    <property type="protein sequence ID" value="ABW31447.1"/>
    <property type="molecule type" value="Genomic_DNA"/>
</dbReference>
<dbReference type="PANTHER" id="PTHR10629">
    <property type="entry name" value="CYTOSINE-SPECIFIC METHYLTRANSFERASE"/>
    <property type="match status" value="1"/>
</dbReference>
<dbReference type="PROSITE" id="PS00094">
    <property type="entry name" value="C5_MTASE_1"/>
    <property type="match status" value="1"/>
</dbReference>
<dbReference type="InterPro" id="IPR001525">
    <property type="entry name" value="C5_MeTfrase"/>
</dbReference>
<dbReference type="Gene3D" id="3.40.50.150">
    <property type="entry name" value="Vaccinia Virus protein VP39"/>
    <property type="match status" value="1"/>
</dbReference>
<keyword evidence="9" id="KW-1185">Reference proteome</keyword>
<dbReference type="GO" id="GO:0009307">
    <property type="term" value="P:DNA restriction-modification system"/>
    <property type="evidence" value="ECO:0007669"/>
    <property type="project" value="UniProtKB-KW"/>
</dbReference>
<evidence type="ECO:0000256" key="2">
    <source>
        <dbReference type="ARBA" id="ARBA00022603"/>
    </source>
</evidence>
<dbReference type="InterPro" id="IPR029063">
    <property type="entry name" value="SAM-dependent_MTases_sf"/>
</dbReference>
<sequence length="277" mass="30428">MNDLFVQSGDGLYLPQQSTYHQRQSGLLLPKREYDVPIAIDLFCGCGGFSLGMIEGGFQVVAAVEKDANAALTYLANLGAYPLDMNFVVDEDEARFTKLLEKIMQMDKDGGIAQCFLSGQHRPPERPGVEHFWLGDVRQLTGQQILDSIGVGVGEVDCVFGGPPCQGFSIAGKRQVLDPRNSLIFEFARMILEIRPKTFVMENVPGIVSMVTPESVPVIDAFCRVIADGGFSTYDALRKTLHQQAEAFGGIHQTSPAKKPKRKSKDSDPQPQLSLFE</sequence>
<protein>
    <recommendedName>
        <fullName evidence="1">DNA (cytosine-5-)-methyltransferase</fullName>
        <ecNumber evidence="1">2.1.1.37</ecNumber>
    </recommendedName>
</protein>
<dbReference type="PROSITE" id="PS51679">
    <property type="entry name" value="SAM_MT_C5"/>
    <property type="match status" value="1"/>
</dbReference>
<evidence type="ECO:0000256" key="5">
    <source>
        <dbReference type="ARBA" id="ARBA00022747"/>
    </source>
</evidence>
<dbReference type="Pfam" id="PF00145">
    <property type="entry name" value="DNA_methylase"/>
    <property type="match status" value="2"/>
</dbReference>
<dbReference type="InterPro" id="IPR018117">
    <property type="entry name" value="C5_DNA_meth_AS"/>
</dbReference>
<dbReference type="Proteomes" id="UP000000268">
    <property type="component" value="Plasmid pREB1"/>
</dbReference>
<dbReference type="GO" id="GO:0003886">
    <property type="term" value="F:DNA (cytosine-5-)-methyltransferase activity"/>
    <property type="evidence" value="ECO:0007669"/>
    <property type="project" value="UniProtKB-EC"/>
</dbReference>
<comment type="similarity">
    <text evidence="6">Belongs to the class I-like SAM-binding methyltransferase superfamily. C5-methyltransferase family.</text>
</comment>
<dbReference type="EC" id="2.1.1.37" evidence="1"/>
<keyword evidence="3 6" id="KW-0808">Transferase</keyword>
<evidence type="ECO:0000313" key="9">
    <source>
        <dbReference type="Proteomes" id="UP000000268"/>
    </source>
</evidence>
<dbReference type="PRINTS" id="PR00105">
    <property type="entry name" value="C5METTRFRASE"/>
</dbReference>
<evidence type="ECO:0000313" key="8">
    <source>
        <dbReference type="EMBL" id="ABW31447.1"/>
    </source>
</evidence>
<dbReference type="REBASE" id="16918">
    <property type="entry name" value="M.AmaMORF329P"/>
</dbReference>
<geneLocation type="plasmid" evidence="8 9">
    <name>pREB1</name>
</geneLocation>
<reference evidence="8 9" key="1">
    <citation type="journal article" date="2008" name="Proc. Natl. Acad. Sci. U.S.A.">
        <title>Niche adaptation and genome expansion in the chlorophyll d-producing cyanobacterium Acaryochloris marina.</title>
        <authorList>
            <person name="Swingley W.D."/>
            <person name="Chen M."/>
            <person name="Cheung P.C."/>
            <person name="Conrad A.L."/>
            <person name="Dejesa L.C."/>
            <person name="Hao J."/>
            <person name="Honchak B.M."/>
            <person name="Karbach L.E."/>
            <person name="Kurdoglu A."/>
            <person name="Lahiri S."/>
            <person name="Mastrian S.D."/>
            <person name="Miyashita H."/>
            <person name="Page L."/>
            <person name="Ramakrishna P."/>
            <person name="Satoh S."/>
            <person name="Sattley W.M."/>
            <person name="Shimada Y."/>
            <person name="Taylor H.L."/>
            <person name="Tomo T."/>
            <person name="Tsuchiya T."/>
            <person name="Wang Z.T."/>
            <person name="Raymond J."/>
            <person name="Mimuro M."/>
            <person name="Blankenship R.E."/>
            <person name="Touchman J.W."/>
        </authorList>
    </citation>
    <scope>NUCLEOTIDE SEQUENCE [LARGE SCALE GENOMIC DNA]</scope>
    <source>
        <strain evidence="9">MBIC 11017</strain>
        <plasmid evidence="9">Plasmid pREB1</plasmid>
    </source>
</reference>
<evidence type="ECO:0000256" key="3">
    <source>
        <dbReference type="ARBA" id="ARBA00022679"/>
    </source>
</evidence>
<gene>
    <name evidence="8" type="primary">dcm</name>
    <name evidence="8" type="ordered locus">AM1_A0329</name>
</gene>
<feature type="region of interest" description="Disordered" evidence="7">
    <location>
        <begin position="248"/>
        <end position="277"/>
    </location>
</feature>
<name>A8ZKX9_ACAM1</name>
<dbReference type="PANTHER" id="PTHR10629:SF52">
    <property type="entry name" value="DNA (CYTOSINE-5)-METHYLTRANSFERASE 1"/>
    <property type="match status" value="1"/>
</dbReference>
<keyword evidence="8" id="KW-0614">Plasmid</keyword>
<dbReference type="GO" id="GO:0032259">
    <property type="term" value="P:methylation"/>
    <property type="evidence" value="ECO:0007669"/>
    <property type="project" value="UniProtKB-KW"/>
</dbReference>
<proteinExistence type="inferred from homology"/>
<organism evidence="8 9">
    <name type="scientific">Acaryochloris marina (strain MBIC 11017)</name>
    <dbReference type="NCBI Taxonomy" id="329726"/>
    <lineage>
        <taxon>Bacteria</taxon>
        <taxon>Bacillati</taxon>
        <taxon>Cyanobacteriota</taxon>
        <taxon>Cyanophyceae</taxon>
        <taxon>Acaryochloridales</taxon>
        <taxon>Acaryochloridaceae</taxon>
        <taxon>Acaryochloris</taxon>
    </lineage>
</organism>